<sequence length="519" mass="60319">MKLTEMTLKNFGKFTEKNIRLSEGINLVYGENESGKSTVHTFLKAMLFGLERGRGRASVNDTFRMYEPWEQPNYYAGILRFSCGNRNFRLERNFDKYSKKAILFCEDDGEELSLEHGDLEMLLEGMGEAEYENTVAVGQLKAPTGQPLAAELKNYAANYYASGNGEINLDGAVSLLKNKKKELEKEVKEAGREKQKKRDKIELEASYVWRDLHQLEKELAQAQEKADIYLSKKKEKEEEQARMQEQEEQAGTFDKWRIHPLELFGMVAAFILSFVLFHRPWNFLVAIVVALAEGLYVWNCMKDGRNKKPVDLQQEQEEEEQVLIESNLEKALWRSEKLREDYKEKQIQYGNLQEQLEELDEVSLVYKEQEKKRLALEMAVDTIMKLSKDMQDRLGEILNEKVSSILNKITGGKYEKVWVDEELHIHLLSDGRKVAVEQVSRGTIEQVYFALRMASSDVLHEEKYPVILDDTFAYYDDRRLAQTLCWLAEDDRQVLIFTCQKREEDALKEIGAAYNKIEI</sequence>
<keyword evidence="5" id="KW-1185">Reference proteome</keyword>
<evidence type="ECO:0000313" key="4">
    <source>
        <dbReference type="EMBL" id="MCB7388809.1"/>
    </source>
</evidence>
<organism evidence="4 5">
    <name type="scientific">Bariatricus massiliensis</name>
    <dbReference type="NCBI Taxonomy" id="1745713"/>
    <lineage>
        <taxon>Bacteria</taxon>
        <taxon>Bacillati</taxon>
        <taxon>Bacillota</taxon>
        <taxon>Clostridia</taxon>
        <taxon>Lachnospirales</taxon>
        <taxon>Lachnospiraceae</taxon>
        <taxon>Bariatricus</taxon>
    </lineage>
</organism>
<dbReference type="InterPro" id="IPR041685">
    <property type="entry name" value="AAA_GajA/Old/RecF-like"/>
</dbReference>
<dbReference type="PANTHER" id="PTHR41259:SF1">
    <property type="entry name" value="DOUBLE-STRAND BREAK REPAIR RAD50 ATPASE, PUTATIVE-RELATED"/>
    <property type="match status" value="1"/>
</dbReference>
<proteinExistence type="predicted"/>
<evidence type="ECO:0000256" key="2">
    <source>
        <dbReference type="SAM" id="Phobius"/>
    </source>
</evidence>
<dbReference type="SUPFAM" id="SSF52540">
    <property type="entry name" value="P-loop containing nucleoside triphosphate hydrolases"/>
    <property type="match status" value="1"/>
</dbReference>
<name>A0ABS8DM56_9FIRM</name>
<dbReference type="InterPro" id="IPR027417">
    <property type="entry name" value="P-loop_NTPase"/>
</dbReference>
<evidence type="ECO:0000256" key="1">
    <source>
        <dbReference type="SAM" id="Coils"/>
    </source>
</evidence>
<feature type="transmembrane region" description="Helical" evidence="2">
    <location>
        <begin position="261"/>
        <end position="277"/>
    </location>
</feature>
<keyword evidence="1" id="KW-0175">Coiled coil</keyword>
<dbReference type="Pfam" id="PF13175">
    <property type="entry name" value="AAA_15"/>
    <property type="match status" value="1"/>
</dbReference>
<feature type="coiled-coil region" evidence="1">
    <location>
        <begin position="328"/>
        <end position="372"/>
    </location>
</feature>
<gene>
    <name evidence="4" type="ORF">LIZ65_16095</name>
</gene>
<evidence type="ECO:0000259" key="3">
    <source>
        <dbReference type="Pfam" id="PF13175"/>
    </source>
</evidence>
<dbReference type="Proteomes" id="UP001299546">
    <property type="component" value="Unassembled WGS sequence"/>
</dbReference>
<dbReference type="PANTHER" id="PTHR41259">
    <property type="entry name" value="DOUBLE-STRAND BREAK REPAIR RAD50 ATPASE, PUTATIVE-RELATED"/>
    <property type="match status" value="1"/>
</dbReference>
<accession>A0ABS8DM56</accession>
<feature type="coiled-coil region" evidence="1">
    <location>
        <begin position="173"/>
        <end position="249"/>
    </location>
</feature>
<feature type="domain" description="Endonuclease GajA/Old nuclease/RecF-like AAA" evidence="3">
    <location>
        <begin position="1"/>
        <end position="459"/>
    </location>
</feature>
<dbReference type="RefSeq" id="WP_066738232.1">
    <property type="nucleotide sequence ID" value="NZ_JAJCIQ010000015.1"/>
</dbReference>
<reference evidence="4 5" key="1">
    <citation type="submission" date="2021-10" db="EMBL/GenBank/DDBJ databases">
        <title>Collection of gut derived symbiotic bacterial strains cultured from healthy donors.</title>
        <authorList>
            <person name="Lin H."/>
            <person name="Littmann E."/>
            <person name="Kohout C."/>
            <person name="Pamer E.G."/>
        </authorList>
    </citation>
    <scope>NUCLEOTIDE SEQUENCE [LARGE SCALE GENOMIC DNA]</scope>
    <source>
        <strain evidence="4 5">DFI.1.165</strain>
    </source>
</reference>
<keyword evidence="2" id="KW-1133">Transmembrane helix</keyword>
<dbReference type="EMBL" id="JAJCIS010000015">
    <property type="protein sequence ID" value="MCB7388809.1"/>
    <property type="molecule type" value="Genomic_DNA"/>
</dbReference>
<keyword evidence="2" id="KW-0472">Membrane</keyword>
<evidence type="ECO:0000313" key="5">
    <source>
        <dbReference type="Proteomes" id="UP001299546"/>
    </source>
</evidence>
<dbReference type="Gene3D" id="3.40.50.300">
    <property type="entry name" value="P-loop containing nucleotide triphosphate hydrolases"/>
    <property type="match status" value="2"/>
</dbReference>
<comment type="caution">
    <text evidence="4">The sequence shown here is derived from an EMBL/GenBank/DDBJ whole genome shotgun (WGS) entry which is preliminary data.</text>
</comment>
<protein>
    <submittedName>
        <fullName evidence="4">AAA family ATPase</fullName>
    </submittedName>
</protein>
<keyword evidence="2" id="KW-0812">Transmembrane</keyword>
<feature type="transmembrane region" description="Helical" evidence="2">
    <location>
        <begin position="283"/>
        <end position="301"/>
    </location>
</feature>